<evidence type="ECO:0000256" key="3">
    <source>
        <dbReference type="ARBA" id="ARBA00022801"/>
    </source>
</evidence>
<protein>
    <recommendedName>
        <fullName evidence="7 8">Peptidyl-tRNA hydrolase</fullName>
        <shortName evidence="8">Pth</shortName>
        <ecNumber evidence="1 8">3.1.1.29</ecNumber>
    </recommendedName>
</protein>
<dbReference type="PANTHER" id="PTHR17224:SF1">
    <property type="entry name" value="PEPTIDYL-TRNA HYDROLASE"/>
    <property type="match status" value="1"/>
</dbReference>
<evidence type="ECO:0000256" key="8">
    <source>
        <dbReference type="HAMAP-Rule" id="MF_00083"/>
    </source>
</evidence>
<evidence type="ECO:0000256" key="10">
    <source>
        <dbReference type="RuleBase" id="RU004320"/>
    </source>
</evidence>
<dbReference type="PANTHER" id="PTHR17224">
    <property type="entry name" value="PEPTIDYL-TRNA HYDROLASE"/>
    <property type="match status" value="1"/>
</dbReference>
<dbReference type="GO" id="GO:0072344">
    <property type="term" value="P:rescue of stalled ribosome"/>
    <property type="evidence" value="ECO:0007669"/>
    <property type="project" value="UniProtKB-UniRule"/>
</dbReference>
<evidence type="ECO:0000256" key="4">
    <source>
        <dbReference type="ARBA" id="ARBA00022884"/>
    </source>
</evidence>
<dbReference type="NCBIfam" id="TIGR00447">
    <property type="entry name" value="pth"/>
    <property type="match status" value="1"/>
</dbReference>
<dbReference type="Pfam" id="PF01195">
    <property type="entry name" value="Pept_tRNA_hydro"/>
    <property type="match status" value="1"/>
</dbReference>
<dbReference type="RefSeq" id="WP_073050252.1">
    <property type="nucleotide sequence ID" value="NZ_FQZL01000025.1"/>
</dbReference>
<dbReference type="InterPro" id="IPR036416">
    <property type="entry name" value="Pept_tRNA_hydro_sf"/>
</dbReference>
<feature type="binding site" evidence="8">
    <location>
        <position position="14"/>
    </location>
    <ligand>
        <name>tRNA</name>
        <dbReference type="ChEBI" id="CHEBI:17843"/>
    </ligand>
</feature>
<reference evidence="11 12" key="1">
    <citation type="submission" date="2016-11" db="EMBL/GenBank/DDBJ databases">
        <authorList>
            <person name="Jaros S."/>
            <person name="Januszkiewicz K."/>
            <person name="Wedrychowicz H."/>
        </authorList>
    </citation>
    <scope>NUCLEOTIDE SEQUENCE [LARGE SCALE GENOMIC DNA]</scope>
    <source>
        <strain evidence="11 12">DSM 17477</strain>
    </source>
</reference>
<evidence type="ECO:0000256" key="6">
    <source>
        <dbReference type="ARBA" id="ARBA00048707"/>
    </source>
</evidence>
<dbReference type="GO" id="GO:0000049">
    <property type="term" value="F:tRNA binding"/>
    <property type="evidence" value="ECO:0007669"/>
    <property type="project" value="UniProtKB-UniRule"/>
</dbReference>
<evidence type="ECO:0000256" key="5">
    <source>
        <dbReference type="ARBA" id="ARBA00038063"/>
    </source>
</evidence>
<dbReference type="SUPFAM" id="SSF53178">
    <property type="entry name" value="Peptidyl-tRNA hydrolase-like"/>
    <property type="match status" value="1"/>
</dbReference>
<evidence type="ECO:0000313" key="12">
    <source>
        <dbReference type="Proteomes" id="UP000184052"/>
    </source>
</evidence>
<evidence type="ECO:0000256" key="1">
    <source>
        <dbReference type="ARBA" id="ARBA00013260"/>
    </source>
</evidence>
<feature type="binding site" evidence="8">
    <location>
        <position position="64"/>
    </location>
    <ligand>
        <name>tRNA</name>
        <dbReference type="ChEBI" id="CHEBI:17843"/>
    </ligand>
</feature>
<dbReference type="EC" id="3.1.1.29" evidence="1 8"/>
<dbReference type="GO" id="GO:0004045">
    <property type="term" value="F:peptidyl-tRNA hydrolase activity"/>
    <property type="evidence" value="ECO:0007669"/>
    <property type="project" value="UniProtKB-UniRule"/>
</dbReference>
<dbReference type="PROSITE" id="PS01195">
    <property type="entry name" value="PEPT_TRNA_HYDROL_1"/>
    <property type="match status" value="1"/>
</dbReference>
<evidence type="ECO:0000256" key="7">
    <source>
        <dbReference type="ARBA" id="ARBA00050038"/>
    </source>
</evidence>
<keyword evidence="2 8" id="KW-0820">tRNA-binding</keyword>
<feature type="binding site" evidence="8">
    <location>
        <position position="112"/>
    </location>
    <ligand>
        <name>tRNA</name>
        <dbReference type="ChEBI" id="CHEBI:17843"/>
    </ligand>
</feature>
<dbReference type="GO" id="GO:0006515">
    <property type="term" value="P:protein quality control for misfolded or incompletely synthesized proteins"/>
    <property type="evidence" value="ECO:0007669"/>
    <property type="project" value="UniProtKB-UniRule"/>
</dbReference>
<dbReference type="STRING" id="1121476.SAMN02745751_02864"/>
<dbReference type="FunFam" id="3.40.50.1470:FF:000001">
    <property type="entry name" value="Peptidyl-tRNA hydrolase"/>
    <property type="match status" value="1"/>
</dbReference>
<feature type="active site" description="Proton acceptor" evidence="8">
    <location>
        <position position="19"/>
    </location>
</feature>
<comment type="function">
    <text evidence="8">Hydrolyzes ribosome-free peptidyl-tRNAs (with 1 or more amino acids incorporated), which drop off the ribosome during protein synthesis, or as a result of ribosome stalling.</text>
</comment>
<comment type="function">
    <text evidence="8">Catalyzes the release of premature peptidyl moieties from peptidyl-tRNA molecules trapped in stalled 50S ribosomal subunits, and thus maintains levels of free tRNAs and 50S ribosomes.</text>
</comment>
<keyword evidence="3 8" id="KW-0378">Hydrolase</keyword>
<name>A0A1M6KCA2_9FIRM</name>
<dbReference type="GO" id="GO:0005737">
    <property type="term" value="C:cytoplasm"/>
    <property type="evidence" value="ECO:0007669"/>
    <property type="project" value="UniProtKB-SubCell"/>
</dbReference>
<dbReference type="HAMAP" id="MF_00083">
    <property type="entry name" value="Pept_tRNA_hydro_bact"/>
    <property type="match status" value="1"/>
</dbReference>
<dbReference type="EMBL" id="FQZL01000025">
    <property type="protein sequence ID" value="SHJ56616.1"/>
    <property type="molecule type" value="Genomic_DNA"/>
</dbReference>
<comment type="subcellular location">
    <subcellularLocation>
        <location evidence="8">Cytoplasm</location>
    </subcellularLocation>
</comment>
<comment type="subunit">
    <text evidence="8">Monomer.</text>
</comment>
<feature type="binding site" evidence="8">
    <location>
        <position position="66"/>
    </location>
    <ligand>
        <name>tRNA</name>
        <dbReference type="ChEBI" id="CHEBI:17843"/>
    </ligand>
</feature>
<keyword evidence="4 8" id="KW-0694">RNA-binding</keyword>
<dbReference type="OrthoDB" id="9800507at2"/>
<evidence type="ECO:0000313" key="11">
    <source>
        <dbReference type="EMBL" id="SHJ56616.1"/>
    </source>
</evidence>
<gene>
    <name evidence="8" type="primary">pth</name>
    <name evidence="11" type="ORF">SAMN02745751_02864</name>
</gene>
<keyword evidence="8" id="KW-0963">Cytoplasm</keyword>
<evidence type="ECO:0000256" key="2">
    <source>
        <dbReference type="ARBA" id="ARBA00022555"/>
    </source>
</evidence>
<accession>A0A1M6KCA2</accession>
<dbReference type="CDD" id="cd00462">
    <property type="entry name" value="PTH"/>
    <property type="match status" value="1"/>
</dbReference>
<comment type="similarity">
    <text evidence="5 8 10">Belongs to the PTH family.</text>
</comment>
<organism evidence="11 12">
    <name type="scientific">Dethiosulfatibacter aminovorans DSM 17477</name>
    <dbReference type="NCBI Taxonomy" id="1121476"/>
    <lineage>
        <taxon>Bacteria</taxon>
        <taxon>Bacillati</taxon>
        <taxon>Bacillota</taxon>
        <taxon>Tissierellia</taxon>
        <taxon>Dethiosulfatibacter</taxon>
    </lineage>
</organism>
<evidence type="ECO:0000256" key="9">
    <source>
        <dbReference type="RuleBase" id="RU000673"/>
    </source>
</evidence>
<dbReference type="InterPro" id="IPR018171">
    <property type="entry name" value="Pept_tRNA_hydro_CS"/>
</dbReference>
<dbReference type="InterPro" id="IPR001328">
    <property type="entry name" value="Pept_tRNA_hydro"/>
</dbReference>
<dbReference type="AlphaFoldDB" id="A0A1M6KCA2"/>
<dbReference type="Gene3D" id="3.40.50.1470">
    <property type="entry name" value="Peptidyl-tRNA hydrolase"/>
    <property type="match status" value="1"/>
</dbReference>
<feature type="site" description="Discriminates between blocked and unblocked aminoacyl-tRNA" evidence="8">
    <location>
        <position position="9"/>
    </location>
</feature>
<feature type="site" description="Stabilizes the basic form of H active site to accept a proton" evidence="8">
    <location>
        <position position="91"/>
    </location>
</feature>
<comment type="catalytic activity">
    <reaction evidence="6 8 9">
        <text>an N-acyl-L-alpha-aminoacyl-tRNA + H2O = an N-acyl-L-amino acid + a tRNA + H(+)</text>
        <dbReference type="Rhea" id="RHEA:54448"/>
        <dbReference type="Rhea" id="RHEA-COMP:10123"/>
        <dbReference type="Rhea" id="RHEA-COMP:13883"/>
        <dbReference type="ChEBI" id="CHEBI:15377"/>
        <dbReference type="ChEBI" id="CHEBI:15378"/>
        <dbReference type="ChEBI" id="CHEBI:59874"/>
        <dbReference type="ChEBI" id="CHEBI:78442"/>
        <dbReference type="ChEBI" id="CHEBI:138191"/>
        <dbReference type="EC" id="3.1.1.29"/>
    </reaction>
</comment>
<sequence>MYLVVGLGNPGKQYAGTRHNIGFEVIDYICSEKDIKLDKMKFNAVYGEYRIKGEKVLLAKPLTYMNRSGIAVLDISRYYKIDPENIIVIYDDIDLAPGKLRIRPNGSAGTHNGMKSIIYQLQTEDFSRIRVGIGRNKQMDLASFVLQKFSEAEIEQLTDTVKNAALAVDEIIENSVDSAMNKYNIK</sequence>
<dbReference type="PROSITE" id="PS01196">
    <property type="entry name" value="PEPT_TRNA_HYDROL_2"/>
    <property type="match status" value="1"/>
</dbReference>
<dbReference type="Proteomes" id="UP000184052">
    <property type="component" value="Unassembled WGS sequence"/>
</dbReference>
<keyword evidence="12" id="KW-1185">Reference proteome</keyword>
<proteinExistence type="inferred from homology"/>